<accession>M3AMC2</accession>
<feature type="compositionally biased region" description="Basic and acidic residues" evidence="1">
    <location>
        <begin position="393"/>
        <end position="425"/>
    </location>
</feature>
<organism evidence="2 3">
    <name type="scientific">Pseudocercospora fijiensis (strain CIRAD86)</name>
    <name type="common">Black leaf streak disease fungus</name>
    <name type="synonym">Mycosphaerella fijiensis</name>
    <dbReference type="NCBI Taxonomy" id="383855"/>
    <lineage>
        <taxon>Eukaryota</taxon>
        <taxon>Fungi</taxon>
        <taxon>Dikarya</taxon>
        <taxon>Ascomycota</taxon>
        <taxon>Pezizomycotina</taxon>
        <taxon>Dothideomycetes</taxon>
        <taxon>Dothideomycetidae</taxon>
        <taxon>Mycosphaerellales</taxon>
        <taxon>Mycosphaerellaceae</taxon>
        <taxon>Pseudocercospora</taxon>
    </lineage>
</organism>
<proteinExistence type="predicted"/>
<feature type="compositionally biased region" description="Low complexity" evidence="1">
    <location>
        <begin position="566"/>
        <end position="589"/>
    </location>
</feature>
<feature type="region of interest" description="Disordered" evidence="1">
    <location>
        <begin position="23"/>
        <end position="42"/>
    </location>
</feature>
<evidence type="ECO:0000313" key="3">
    <source>
        <dbReference type="Proteomes" id="UP000016932"/>
    </source>
</evidence>
<evidence type="ECO:0000313" key="2">
    <source>
        <dbReference type="EMBL" id="EME85726.1"/>
    </source>
</evidence>
<reference evidence="2 3" key="1">
    <citation type="journal article" date="2012" name="PLoS Pathog.">
        <title>Diverse lifestyles and strategies of plant pathogenesis encoded in the genomes of eighteen Dothideomycetes fungi.</title>
        <authorList>
            <person name="Ohm R.A."/>
            <person name="Feau N."/>
            <person name="Henrissat B."/>
            <person name="Schoch C.L."/>
            <person name="Horwitz B.A."/>
            <person name="Barry K.W."/>
            <person name="Condon B.J."/>
            <person name="Copeland A.C."/>
            <person name="Dhillon B."/>
            <person name="Glaser F."/>
            <person name="Hesse C.N."/>
            <person name="Kosti I."/>
            <person name="LaButti K."/>
            <person name="Lindquist E.A."/>
            <person name="Lucas S."/>
            <person name="Salamov A.A."/>
            <person name="Bradshaw R.E."/>
            <person name="Ciuffetti L."/>
            <person name="Hamelin R.C."/>
            <person name="Kema G.H.J."/>
            <person name="Lawrence C."/>
            <person name="Scott J.A."/>
            <person name="Spatafora J.W."/>
            <person name="Turgeon B.G."/>
            <person name="de Wit P.J.G.M."/>
            <person name="Zhong S."/>
            <person name="Goodwin S.B."/>
            <person name="Grigoriev I.V."/>
        </authorList>
    </citation>
    <scope>NUCLEOTIDE SEQUENCE [LARGE SCALE GENOMIC DNA]</scope>
    <source>
        <strain evidence="2 3">CIRAD86</strain>
    </source>
</reference>
<feature type="compositionally biased region" description="Polar residues" evidence="1">
    <location>
        <begin position="23"/>
        <end position="37"/>
    </location>
</feature>
<dbReference type="KEGG" id="pfj:MYCFIDRAFT_82536"/>
<feature type="region of interest" description="Disordered" evidence="1">
    <location>
        <begin position="475"/>
        <end position="635"/>
    </location>
</feature>
<keyword evidence="3" id="KW-1185">Reference proteome</keyword>
<name>M3AMC2_PSEFD</name>
<feature type="compositionally biased region" description="Polar residues" evidence="1">
    <location>
        <begin position="59"/>
        <end position="69"/>
    </location>
</feature>
<feature type="compositionally biased region" description="Low complexity" evidence="1">
    <location>
        <begin position="490"/>
        <end position="502"/>
    </location>
</feature>
<feature type="compositionally biased region" description="Basic and acidic residues" evidence="1">
    <location>
        <begin position="139"/>
        <end position="150"/>
    </location>
</feature>
<feature type="compositionally biased region" description="Polar residues" evidence="1">
    <location>
        <begin position="372"/>
        <end position="385"/>
    </location>
</feature>
<feature type="compositionally biased region" description="Acidic residues" evidence="1">
    <location>
        <begin position="205"/>
        <end position="223"/>
    </location>
</feature>
<protein>
    <submittedName>
        <fullName evidence="2">Uncharacterized protein</fullName>
    </submittedName>
</protein>
<dbReference type="RefSeq" id="XP_007922852.1">
    <property type="nucleotide sequence ID" value="XM_007924661.1"/>
</dbReference>
<dbReference type="GeneID" id="19341956"/>
<dbReference type="HOGENOM" id="CLU_391874_0_0_1"/>
<sequence>MDLSYEYLEYSYETRQHMLGCGITTSDSDQAENNSPESAVRPQDDLEGLLILDSAMPTPVSNEDNSANPETEESFNHLFDEGENSSLFGEGDAKDDSSLFGEGDAGDQSSLFGVGDASNDSNLLVEGDAGEEIGASSQDKSEEPVRHDAARPSPAPIESDSDDQDVWAQMDELLKIDGDDTEASSPNKPEDVILHDSAMPSPDQLEIDSREDDCDSMFEESSEDISTRPPVLPTVGDNRPTALALSSRQPPSPEQSLAPSRRPLALPPQRPQPAVELRNTEDPAHRFPHLSLPRQKPVVPAVASSTTTPSAQADPHPVASVDVQSRKRRRDDDPIEIEDSSPVPVAKKSRNKKTVSSKDGKAGKKSTRTGSKRWTNGEIDSTNETLRIMGATRTKEWMQGKSTDSRYAKRPPIETKRAKERREAAEQSAAPPATAETELPELNMALLAHNLDNDDLWAPDGTLLSLPTDVADTAISVSSNGTTGGPRGEPPMSASQASPPASLFTGRSNSGASSDFSSTIIDLTDDSSSACGISSSTSLSTGRSDSGISMASSHTTIDLTGESGPACGATSSASLASGMSNSGTSTTSSRITIDLTAQPETASAMQRSRGAESAQTAEAPSSPGPNLPAPTYGKSSYQTSFLRDQEEALNGHKAELEARLRVYRAQGHMTEIEVDMSGPGGIWKARTQLKNNMTMAEWRSRQKQ</sequence>
<feature type="region of interest" description="Disordered" evidence="1">
    <location>
        <begin position="55"/>
        <end position="437"/>
    </location>
</feature>
<gene>
    <name evidence="2" type="ORF">MYCFIDRAFT_82536</name>
</gene>
<evidence type="ECO:0000256" key="1">
    <source>
        <dbReference type="SAM" id="MobiDB-lite"/>
    </source>
</evidence>
<dbReference type="OrthoDB" id="10578403at2759"/>
<feature type="compositionally biased region" description="Polar residues" evidence="1">
    <location>
        <begin position="549"/>
        <end position="558"/>
    </location>
</feature>
<feature type="compositionally biased region" description="Low complexity" evidence="1">
    <location>
        <begin position="513"/>
        <end position="547"/>
    </location>
</feature>
<dbReference type="Proteomes" id="UP000016932">
    <property type="component" value="Unassembled WGS sequence"/>
</dbReference>
<feature type="compositionally biased region" description="Low complexity" evidence="1">
    <location>
        <begin position="426"/>
        <end position="437"/>
    </location>
</feature>
<dbReference type="VEuPathDB" id="FungiDB:MYCFIDRAFT_82536"/>
<dbReference type="AlphaFoldDB" id="M3AMC2"/>
<dbReference type="EMBL" id="KB446556">
    <property type="protein sequence ID" value="EME85726.1"/>
    <property type="molecule type" value="Genomic_DNA"/>
</dbReference>